<dbReference type="Proteomes" id="UP000251561">
    <property type="component" value="Chromosome"/>
</dbReference>
<gene>
    <name evidence="2" type="ORF">HYN86_13960</name>
</gene>
<evidence type="ECO:0000313" key="2">
    <source>
        <dbReference type="EMBL" id="AXB57640.1"/>
    </source>
</evidence>
<dbReference type="InterPro" id="IPR046621">
    <property type="entry name" value="DUF6734"/>
</dbReference>
<dbReference type="KEGG" id="ffl:HYN86_13960"/>
<dbReference type="EMBL" id="CP030261">
    <property type="protein sequence ID" value="AXB57640.1"/>
    <property type="molecule type" value="Genomic_DNA"/>
</dbReference>
<evidence type="ECO:0000313" key="3">
    <source>
        <dbReference type="Proteomes" id="UP000251561"/>
    </source>
</evidence>
<organism evidence="2 3">
    <name type="scientific">Flavobacterium fluviale</name>
    <dbReference type="NCBI Taxonomy" id="2249356"/>
    <lineage>
        <taxon>Bacteria</taxon>
        <taxon>Pseudomonadati</taxon>
        <taxon>Bacteroidota</taxon>
        <taxon>Flavobacteriia</taxon>
        <taxon>Flavobacteriales</taxon>
        <taxon>Flavobacteriaceae</taxon>
        <taxon>Flavobacterium</taxon>
    </lineage>
</organism>
<dbReference type="AlphaFoldDB" id="A0A344LUP8"/>
<accession>A0A344LUP8</accession>
<proteinExistence type="predicted"/>
<dbReference type="RefSeq" id="WP_113678587.1">
    <property type="nucleotide sequence ID" value="NZ_CP030261.1"/>
</dbReference>
<feature type="domain" description="DUF6734" evidence="1">
    <location>
        <begin position="30"/>
        <end position="266"/>
    </location>
</feature>
<evidence type="ECO:0000259" key="1">
    <source>
        <dbReference type="Pfam" id="PF20508"/>
    </source>
</evidence>
<dbReference type="Pfam" id="PF20508">
    <property type="entry name" value="DUF6734"/>
    <property type="match status" value="1"/>
</dbReference>
<protein>
    <recommendedName>
        <fullName evidence="1">DUF6734 domain-containing protein</fullName>
    </recommendedName>
</protein>
<sequence>MREEPRIIYSLDVFPISNNRWNEGNKFKETIYSTALSILYSHLWYEDIELYADETAYKFLYMLPCRVTKISSNEDTVIWMKSKIDVMEKQTKPFIHLDNDVFIKKKINFDFDKVIVEQNDYELYSMYQYRLDFFNQYTKDLDYWKPDLGYAFNCGVLGFRDLELRDQFLKVYYTLEEIFIKNNNPKIARIEPCIVLEQYNLAALLHHHNIKPTLLLWKKNLFENSQLADRIGYTHIAGQKKYRIDIVEEIENRLFKLFPYWYKEVKTALEKEGIV</sequence>
<reference evidence="2 3" key="1">
    <citation type="submission" date="2018-06" db="EMBL/GenBank/DDBJ databases">
        <title>Genome sequencing of Flavobacterium.</title>
        <authorList>
            <person name="Baek M.-G."/>
            <person name="Yi H."/>
        </authorList>
    </citation>
    <scope>NUCLEOTIDE SEQUENCE [LARGE SCALE GENOMIC DNA]</scope>
    <source>
        <strain evidence="2 3">HYN0086</strain>
    </source>
</reference>
<dbReference type="OrthoDB" id="771064at2"/>
<keyword evidence="3" id="KW-1185">Reference proteome</keyword>
<name>A0A344LUP8_9FLAO</name>